<feature type="transmembrane region" description="Helical" evidence="1">
    <location>
        <begin position="151"/>
        <end position="172"/>
    </location>
</feature>
<feature type="transmembrane region" description="Helical" evidence="1">
    <location>
        <begin position="198"/>
        <end position="221"/>
    </location>
</feature>
<dbReference type="HOGENOM" id="CLU_056907_0_0_9"/>
<dbReference type="Proteomes" id="UP000004562">
    <property type="component" value="Unassembled WGS sequence"/>
</dbReference>
<keyword evidence="1" id="KW-0472">Membrane</keyword>
<sequence>MKKKSIFKASFEESLNLEDDGFVQYQKGNVFSKLEIYYRKGKSKLVLHIQNIVLTLIGPVIINFMILVFSLSLYDSDPKDLRLPIYQHPLLTAEVYLVCFLIWVFIILIGKVFRKAFILPYRYHFHVITFLIWLSFEFNLLAIDISLPTLSIWMIAAIFVFISILAYFMFSLEIESLKKLMYGNGSGSSLRNKIANKIAIYGMSFLGIGVIINFIIKGFSIKFSTSLEGLGLLITWIILNIAVIAMLIYIEFPSYLQAFYKWKYPEEYREWEGKTVEEWYGKKYLKKTQGFIKKQIKRTIGMGNREK</sequence>
<feature type="transmembrane region" description="Helical" evidence="1">
    <location>
        <begin position="125"/>
        <end position="145"/>
    </location>
</feature>
<dbReference type="EMBL" id="AEXZ01000008">
    <property type="protein sequence ID" value="EGD38595.1"/>
    <property type="molecule type" value="Genomic_DNA"/>
</dbReference>
<evidence type="ECO:0000313" key="2">
    <source>
        <dbReference type="EMBL" id="EGD38595.1"/>
    </source>
</evidence>
<evidence type="ECO:0008006" key="4">
    <source>
        <dbReference type="Google" id="ProtNLM"/>
    </source>
</evidence>
<feature type="transmembrane region" description="Helical" evidence="1">
    <location>
        <begin position="233"/>
        <end position="252"/>
    </location>
</feature>
<keyword evidence="1" id="KW-0812">Transmembrane</keyword>
<name>F0ITX3_STRSA</name>
<dbReference type="PATRIC" id="fig|888812.3.peg.1268"/>
<evidence type="ECO:0000313" key="3">
    <source>
        <dbReference type="Proteomes" id="UP000004562"/>
    </source>
</evidence>
<proteinExistence type="predicted"/>
<accession>F0ITX3</accession>
<gene>
    <name evidence="2" type="ORF">HMPREF9384_1285</name>
</gene>
<organism evidence="2 3">
    <name type="scientific">Streptococcus sanguinis SK160</name>
    <dbReference type="NCBI Taxonomy" id="888812"/>
    <lineage>
        <taxon>Bacteria</taxon>
        <taxon>Bacillati</taxon>
        <taxon>Bacillota</taxon>
        <taxon>Bacilli</taxon>
        <taxon>Lactobacillales</taxon>
        <taxon>Streptococcaceae</taxon>
        <taxon>Streptococcus</taxon>
    </lineage>
</organism>
<protein>
    <recommendedName>
        <fullName evidence="4">Brp/Blh family beta-carotene 15,15'-monooxygenase</fullName>
    </recommendedName>
</protein>
<keyword evidence="1" id="KW-1133">Transmembrane helix</keyword>
<comment type="caution">
    <text evidence="2">The sequence shown here is derived from an EMBL/GenBank/DDBJ whole genome shotgun (WGS) entry which is preliminary data.</text>
</comment>
<evidence type="ECO:0000256" key="1">
    <source>
        <dbReference type="SAM" id="Phobius"/>
    </source>
</evidence>
<feature type="transmembrane region" description="Helical" evidence="1">
    <location>
        <begin position="52"/>
        <end position="74"/>
    </location>
</feature>
<dbReference type="AlphaFoldDB" id="F0ITX3"/>
<feature type="transmembrane region" description="Helical" evidence="1">
    <location>
        <begin position="94"/>
        <end position="113"/>
    </location>
</feature>
<reference evidence="2 3" key="1">
    <citation type="submission" date="2011-02" db="EMBL/GenBank/DDBJ databases">
        <authorList>
            <person name="Muzny D."/>
            <person name="Qin X."/>
            <person name="Deng J."/>
            <person name="Jiang H."/>
            <person name="Liu Y."/>
            <person name="Qu J."/>
            <person name="Song X.-Z."/>
            <person name="Zhang L."/>
            <person name="Thornton R."/>
            <person name="Coyle M."/>
            <person name="Francisco L."/>
            <person name="Jackson L."/>
            <person name="Javaid M."/>
            <person name="Korchina V."/>
            <person name="Kovar C."/>
            <person name="Mata R."/>
            <person name="Mathew T."/>
            <person name="Ngo R."/>
            <person name="Nguyen L."/>
            <person name="Nguyen N."/>
            <person name="Okwuonu G."/>
            <person name="Ongeri F."/>
            <person name="Pham C."/>
            <person name="Simmons D."/>
            <person name="Wilczek-Boney K."/>
            <person name="Hale W."/>
            <person name="Jakkamsetti A."/>
            <person name="Pham P."/>
            <person name="Ruth R."/>
            <person name="San Lucas F."/>
            <person name="Warren J."/>
            <person name="Zhang J."/>
            <person name="Zhao Z."/>
            <person name="Zhou C."/>
            <person name="Zhu D."/>
            <person name="Lee S."/>
            <person name="Bess C."/>
            <person name="Blankenburg K."/>
            <person name="Forbes L."/>
            <person name="Fu Q."/>
            <person name="Gubbala S."/>
            <person name="Hirani K."/>
            <person name="Jayaseelan J.C."/>
            <person name="Lara F."/>
            <person name="Munidasa M."/>
            <person name="Palculict T."/>
            <person name="Patil S."/>
            <person name="Pu L.-L."/>
            <person name="Saada N."/>
            <person name="Tang L."/>
            <person name="Weissenberger G."/>
            <person name="Zhu Y."/>
            <person name="Hemphill L."/>
            <person name="Shang Y."/>
            <person name="Youmans B."/>
            <person name="Ayvaz T."/>
            <person name="Ross M."/>
            <person name="Santibanez J."/>
            <person name="Aqrawi P."/>
            <person name="Gross S."/>
            <person name="Joshi V."/>
            <person name="Fowler G."/>
            <person name="Nazareth L."/>
            <person name="Reid J."/>
            <person name="Worley K."/>
            <person name="Petrosino J."/>
            <person name="Highlander S."/>
            <person name="Gibbs R."/>
        </authorList>
    </citation>
    <scope>NUCLEOTIDE SEQUENCE [LARGE SCALE GENOMIC DNA]</scope>
    <source>
        <strain evidence="2 3">SK160</strain>
    </source>
</reference>